<sequence>MSAEELNNHTSAAAEEPMFAGLKKKSKKAKVNFDDFMSEAAPTTSADVASATVAEEEKEIDAGGEGGAPADAPAADDDMFADLKKKSKKKKKEIPLDLEASSPGDATPTAETTAEAGEMGDFGDLKKKKKSSKKKATFDIEAFEKEIEGGENNDEGGDYNGDSAELDREIGDDVFGSHENPEADDAASRLGHEAWVGTDRDYTYPELLTRFYALLHSHNPELAGDKKKFTLVPPQVNREGTKKTVFANIADICRRMRRQPKHLMEFIFAELGTSGSVDGANRLMIKGRYTQKNMENVLKKYIVEYVMCKTCKSSDTILEKENRLYFIICEACGSKRSVSAIKTGFQAQIGRRKAQAT</sequence>
<organism evidence="1 2">
    <name type="scientific">Naganishia adeliensis</name>
    <dbReference type="NCBI Taxonomy" id="92952"/>
    <lineage>
        <taxon>Eukaryota</taxon>
        <taxon>Fungi</taxon>
        <taxon>Dikarya</taxon>
        <taxon>Basidiomycota</taxon>
        <taxon>Agaricomycotina</taxon>
        <taxon>Tremellomycetes</taxon>
        <taxon>Filobasidiales</taxon>
        <taxon>Filobasidiaceae</taxon>
        <taxon>Naganishia</taxon>
    </lineage>
</organism>
<dbReference type="EMBL" id="JASBWS010000002">
    <property type="protein sequence ID" value="KAJ9117150.1"/>
    <property type="molecule type" value="Genomic_DNA"/>
</dbReference>
<gene>
    <name evidence="1" type="ORF">QFC20_000293</name>
</gene>
<name>A0ACC2X185_9TREE</name>
<evidence type="ECO:0000313" key="2">
    <source>
        <dbReference type="Proteomes" id="UP001230649"/>
    </source>
</evidence>
<keyword evidence="2" id="KW-1185">Reference proteome</keyword>
<reference evidence="1" key="1">
    <citation type="submission" date="2023-04" db="EMBL/GenBank/DDBJ databases">
        <title>Draft Genome sequencing of Naganishia species isolated from polar environments using Oxford Nanopore Technology.</title>
        <authorList>
            <person name="Leo P."/>
            <person name="Venkateswaran K."/>
        </authorList>
    </citation>
    <scope>NUCLEOTIDE SEQUENCE</scope>
    <source>
        <strain evidence="1">MNA-CCFEE 5262</strain>
    </source>
</reference>
<protein>
    <submittedName>
        <fullName evidence="1">Uncharacterized protein</fullName>
    </submittedName>
</protein>
<evidence type="ECO:0000313" key="1">
    <source>
        <dbReference type="EMBL" id="KAJ9117150.1"/>
    </source>
</evidence>
<accession>A0ACC2X185</accession>
<comment type="caution">
    <text evidence="1">The sequence shown here is derived from an EMBL/GenBank/DDBJ whole genome shotgun (WGS) entry which is preliminary data.</text>
</comment>
<dbReference type="Proteomes" id="UP001230649">
    <property type="component" value="Unassembled WGS sequence"/>
</dbReference>
<proteinExistence type="predicted"/>